<reference evidence="5" key="1">
    <citation type="submission" date="2024-05" db="EMBL/GenBank/DDBJ databases">
        <title>Machine learning-based genome mining and functional investigation of fungal sesquiterpene synthases.</title>
        <authorList>
            <person name="Cong Z."/>
        </authorList>
    </citation>
    <scope>NUCLEOTIDE SEQUENCE</scope>
</reference>
<protein>
    <recommendedName>
        <fullName evidence="4">Terpene synthase</fullName>
        <ecNumber evidence="4">4.2.3.-</ecNumber>
    </recommendedName>
</protein>
<comment type="cofactor">
    <cofactor evidence="1 4">
        <name>Mg(2+)</name>
        <dbReference type="ChEBI" id="CHEBI:18420"/>
    </cofactor>
</comment>
<dbReference type="EC" id="4.2.3.-" evidence="4"/>
<name>A0AAU7YP30_9PEZI</name>
<dbReference type="PANTHER" id="PTHR35201:SF4">
    <property type="entry name" value="BETA-PINACENE SYNTHASE-RELATED"/>
    <property type="match status" value="1"/>
</dbReference>
<dbReference type="Pfam" id="PF19086">
    <property type="entry name" value="Terpene_syn_C_2"/>
    <property type="match status" value="1"/>
</dbReference>
<dbReference type="PANTHER" id="PTHR35201">
    <property type="entry name" value="TERPENE SYNTHASE"/>
    <property type="match status" value="1"/>
</dbReference>
<dbReference type="GO" id="GO:0008299">
    <property type="term" value="P:isoprenoid biosynthetic process"/>
    <property type="evidence" value="ECO:0007669"/>
    <property type="project" value="UniProtKB-ARBA"/>
</dbReference>
<dbReference type="SFLD" id="SFLDS00005">
    <property type="entry name" value="Isoprenoid_Synthase_Type_I"/>
    <property type="match status" value="1"/>
</dbReference>
<evidence type="ECO:0000256" key="2">
    <source>
        <dbReference type="ARBA" id="ARBA00006333"/>
    </source>
</evidence>
<dbReference type="InterPro" id="IPR008949">
    <property type="entry name" value="Isoprenoid_synthase_dom_sf"/>
</dbReference>
<accession>A0AAU7YP30</accession>
<evidence type="ECO:0000256" key="3">
    <source>
        <dbReference type="ARBA" id="ARBA00022842"/>
    </source>
</evidence>
<sequence length="406" mass="46466">MRVTVADTTEIKLPHLEDLWKWPRLVNAHLPEIERECLEWSASFGAFDAETQRLVHEKGKLSKSSTVIYTVLEAHEEGILTGKRSILDLLAAMCYARMPRGTYKVSPEFVRTGCDLMHLFFMFDEHSDRASPEEVWEQAAIQVDAIYSPSKPRPRGEWVGGEFTRQFFLRIPQSATETFKQRFRDTWVDYVKSVAQQAEHRSHSRILDLESYFPLRRNTSGAPSTIALYEMYMDIPGEIRRHPLILELEELAVDLIVIANDILSYYKEQAVGDDEHNIITVIMNQFGLGRQQAIDKAGELSAAKMDRFEHLYCRVPRWVGPVDLDVQTLVDGMAQCVSGVLHWSYESQRYFGTRGLDVKQTRRLRLLPRRKIDGSHGGQQHGQLVPKPGPVPVDEDSMVLVANIVE</sequence>
<dbReference type="EMBL" id="PP848803">
    <property type="protein sequence ID" value="XCA46563.1"/>
    <property type="molecule type" value="Genomic_DNA"/>
</dbReference>
<dbReference type="InterPro" id="IPR034686">
    <property type="entry name" value="Terpene_cyclase-like_2"/>
</dbReference>
<organism evidence="5">
    <name type="scientific">Cladorrhinum flexuosum</name>
    <dbReference type="NCBI Taxonomy" id="711349"/>
    <lineage>
        <taxon>Eukaryota</taxon>
        <taxon>Fungi</taxon>
        <taxon>Dikarya</taxon>
        <taxon>Ascomycota</taxon>
        <taxon>Pezizomycotina</taxon>
        <taxon>Sordariomycetes</taxon>
        <taxon>Sordariomycetidae</taxon>
        <taxon>Sordariales</taxon>
        <taxon>Podosporaceae</taxon>
        <taxon>Cladorrhinum</taxon>
    </lineage>
</organism>
<dbReference type="AlphaFoldDB" id="A0AAU7YP30"/>
<keyword evidence="4" id="KW-0456">Lyase</keyword>
<evidence type="ECO:0000256" key="1">
    <source>
        <dbReference type="ARBA" id="ARBA00001946"/>
    </source>
</evidence>
<dbReference type="GO" id="GO:0046872">
    <property type="term" value="F:metal ion binding"/>
    <property type="evidence" value="ECO:0007669"/>
    <property type="project" value="UniProtKB-KW"/>
</dbReference>
<evidence type="ECO:0000313" key="5">
    <source>
        <dbReference type="EMBL" id="XCA46563.1"/>
    </source>
</evidence>
<dbReference type="GO" id="GO:0010333">
    <property type="term" value="F:terpene synthase activity"/>
    <property type="evidence" value="ECO:0007669"/>
    <property type="project" value="InterPro"/>
</dbReference>
<keyword evidence="4" id="KW-0479">Metal-binding</keyword>
<dbReference type="SUPFAM" id="SSF48576">
    <property type="entry name" value="Terpenoid synthases"/>
    <property type="match status" value="1"/>
</dbReference>
<evidence type="ECO:0000256" key="4">
    <source>
        <dbReference type="RuleBase" id="RU366034"/>
    </source>
</evidence>
<proteinExistence type="inferred from homology"/>
<comment type="similarity">
    <text evidence="2 4">Belongs to the terpene synthase family.</text>
</comment>
<keyword evidence="3 4" id="KW-0460">Magnesium</keyword>
<dbReference type="Gene3D" id="1.10.600.10">
    <property type="entry name" value="Farnesyl Diphosphate Synthase"/>
    <property type="match status" value="1"/>
</dbReference>
<dbReference type="SFLD" id="SFLDG01020">
    <property type="entry name" value="Terpene_Cyclase_Like_2"/>
    <property type="match status" value="1"/>
</dbReference>